<keyword evidence="4 5" id="KW-0663">Pyridoxal phosphate</keyword>
<evidence type="ECO:0000259" key="6">
    <source>
        <dbReference type="Pfam" id="PF00155"/>
    </source>
</evidence>
<dbReference type="GO" id="GO:0016740">
    <property type="term" value="F:transferase activity"/>
    <property type="evidence" value="ECO:0007669"/>
    <property type="project" value="UniProtKB-KW"/>
</dbReference>
<evidence type="ECO:0000256" key="5">
    <source>
        <dbReference type="RuleBase" id="RU003693"/>
    </source>
</evidence>
<dbReference type="GO" id="GO:0009102">
    <property type="term" value="P:biotin biosynthetic process"/>
    <property type="evidence" value="ECO:0007669"/>
    <property type="project" value="TreeGrafter"/>
</dbReference>
<dbReference type="InterPro" id="IPR004839">
    <property type="entry name" value="Aminotransferase_I/II_large"/>
</dbReference>
<dbReference type="Gene3D" id="3.90.1150.10">
    <property type="entry name" value="Aspartate Aminotransferase, domain 1"/>
    <property type="match status" value="1"/>
</dbReference>
<organism evidence="7 8">
    <name type="scientific">Cryphonectria parasitica (strain ATCC 38755 / EP155)</name>
    <dbReference type="NCBI Taxonomy" id="660469"/>
    <lineage>
        <taxon>Eukaryota</taxon>
        <taxon>Fungi</taxon>
        <taxon>Dikarya</taxon>
        <taxon>Ascomycota</taxon>
        <taxon>Pezizomycotina</taxon>
        <taxon>Sordariomycetes</taxon>
        <taxon>Sordariomycetidae</taxon>
        <taxon>Diaporthales</taxon>
        <taxon>Cryphonectriaceae</taxon>
        <taxon>Cryphonectria-Endothia species complex</taxon>
        <taxon>Cryphonectria</taxon>
    </lineage>
</organism>
<proteinExistence type="inferred from homology"/>
<dbReference type="InterPro" id="IPR015421">
    <property type="entry name" value="PyrdxlP-dep_Trfase_major"/>
</dbReference>
<evidence type="ECO:0000256" key="3">
    <source>
        <dbReference type="ARBA" id="ARBA00022679"/>
    </source>
</evidence>
<name>A0A9P4XTA0_CRYP1</name>
<evidence type="ECO:0000256" key="1">
    <source>
        <dbReference type="ARBA" id="ARBA00001933"/>
    </source>
</evidence>
<evidence type="ECO:0000313" key="8">
    <source>
        <dbReference type="Proteomes" id="UP000803844"/>
    </source>
</evidence>
<dbReference type="Pfam" id="PF00155">
    <property type="entry name" value="Aminotran_1_2"/>
    <property type="match status" value="1"/>
</dbReference>
<dbReference type="InterPro" id="IPR015424">
    <property type="entry name" value="PyrdxlP-dep_Trfase"/>
</dbReference>
<dbReference type="Proteomes" id="UP000803844">
    <property type="component" value="Unassembled WGS sequence"/>
</dbReference>
<dbReference type="EMBL" id="MU032353">
    <property type="protein sequence ID" value="KAF3760392.1"/>
    <property type="molecule type" value="Genomic_DNA"/>
</dbReference>
<accession>A0A9P4XTA0</accession>
<keyword evidence="3 7" id="KW-0808">Transferase</keyword>
<dbReference type="RefSeq" id="XP_040771371.1">
    <property type="nucleotide sequence ID" value="XM_040918014.1"/>
</dbReference>
<reference evidence="7" key="1">
    <citation type="journal article" date="2020" name="Phytopathology">
        <title>Genome sequence of the chestnut blight fungus Cryphonectria parasitica EP155: A fundamental resource for an archetypical invasive plant pathogen.</title>
        <authorList>
            <person name="Crouch J.A."/>
            <person name="Dawe A."/>
            <person name="Aerts A."/>
            <person name="Barry K."/>
            <person name="Churchill A.C.L."/>
            <person name="Grimwood J."/>
            <person name="Hillman B."/>
            <person name="Milgroom M.G."/>
            <person name="Pangilinan J."/>
            <person name="Smith M."/>
            <person name="Salamov A."/>
            <person name="Schmutz J."/>
            <person name="Yadav J."/>
            <person name="Grigoriev I.V."/>
            <person name="Nuss D."/>
        </authorList>
    </citation>
    <scope>NUCLEOTIDE SEQUENCE</scope>
    <source>
        <strain evidence="7">EP155</strain>
    </source>
</reference>
<keyword evidence="8" id="KW-1185">Reference proteome</keyword>
<evidence type="ECO:0000313" key="7">
    <source>
        <dbReference type="EMBL" id="KAF3760392.1"/>
    </source>
</evidence>
<dbReference type="AlphaFoldDB" id="A0A9P4XTA0"/>
<dbReference type="OrthoDB" id="2382073at2759"/>
<dbReference type="Gene3D" id="3.40.640.10">
    <property type="entry name" value="Type I PLP-dependent aspartate aminotransferase-like (Major domain)"/>
    <property type="match status" value="1"/>
</dbReference>
<sequence length="437" mass="47320">MSSALDDVFSFVLARRQSRGLLRRLTTPTQQTPLVDFSSNDYLSLSCNPDLKRSYISRLQTSGEEFGLGSGGSRLLDGNTTLAETLEQTLAEFHGAGAALLFNSGYEANTGLLACVPRAGDVVVLDELVHASVHAGVKLCRAARVGSARDQGTNLESLSGVLRATTGGEDGRAVREGRKHVFIAVEAVYSMDGDLAPLCDIVRCVEQYLPLGNGHVIVDEAHSNGLFGTRGRGLVCELDLESRVWARVHTFGKALGCSGAIVLCSPVTRQYLINYARTLIYTTAMGFPGLASIQVAYEFITSDQAEALRRHLQGLIEYTRARLSQLCLKRNASAEVIRIHPGSIQSPIIPVFVRQARSLAEHCQGRGYMVRAIVAPTVPQGTDRVRICLHAGNTIKECAKLCEAIEEWVSSQQNPTAETMTIPETVLLTGHAIKNKL</sequence>
<dbReference type="InterPro" id="IPR015422">
    <property type="entry name" value="PyrdxlP-dep_Trfase_small"/>
</dbReference>
<comment type="cofactor">
    <cofactor evidence="1 5">
        <name>pyridoxal 5'-phosphate</name>
        <dbReference type="ChEBI" id="CHEBI:597326"/>
    </cofactor>
</comment>
<feature type="domain" description="Aminotransferase class I/classII large" evidence="6">
    <location>
        <begin position="33"/>
        <end position="405"/>
    </location>
</feature>
<dbReference type="PROSITE" id="PS00599">
    <property type="entry name" value="AA_TRANSFER_CLASS_2"/>
    <property type="match status" value="1"/>
</dbReference>
<protein>
    <submittedName>
        <fullName evidence="7">PLP-dependent transferase</fullName>
    </submittedName>
</protein>
<dbReference type="InterPro" id="IPR001917">
    <property type="entry name" value="Aminotrans_II_pyridoxalP_BS"/>
</dbReference>
<dbReference type="InterPro" id="IPR050087">
    <property type="entry name" value="AON_synthase_class-II"/>
</dbReference>
<dbReference type="PANTHER" id="PTHR13693">
    <property type="entry name" value="CLASS II AMINOTRANSFERASE/8-AMINO-7-OXONONANOATE SYNTHASE"/>
    <property type="match status" value="1"/>
</dbReference>
<dbReference type="PANTHER" id="PTHR13693:SF77">
    <property type="entry name" value="8-AMINO-7-OXONONANOATE SYNTHASE"/>
    <property type="match status" value="1"/>
</dbReference>
<dbReference type="GO" id="GO:0030170">
    <property type="term" value="F:pyridoxal phosphate binding"/>
    <property type="evidence" value="ECO:0007669"/>
    <property type="project" value="InterPro"/>
</dbReference>
<evidence type="ECO:0000256" key="4">
    <source>
        <dbReference type="ARBA" id="ARBA00022898"/>
    </source>
</evidence>
<comment type="similarity">
    <text evidence="2">Belongs to the class-II pyridoxal-phosphate-dependent aminotransferase family. BioF subfamily.</text>
</comment>
<comment type="caution">
    <text evidence="7">The sequence shown here is derived from an EMBL/GenBank/DDBJ whole genome shotgun (WGS) entry which is preliminary data.</text>
</comment>
<dbReference type="SUPFAM" id="SSF53383">
    <property type="entry name" value="PLP-dependent transferases"/>
    <property type="match status" value="1"/>
</dbReference>
<gene>
    <name evidence="7" type="ORF">M406DRAFT_269577</name>
</gene>
<evidence type="ECO:0000256" key="2">
    <source>
        <dbReference type="ARBA" id="ARBA00010008"/>
    </source>
</evidence>
<dbReference type="GeneID" id="63835143"/>